<dbReference type="EMBL" id="KB294122">
    <property type="protein sequence ID" value="ELU15001.1"/>
    <property type="molecule type" value="Genomic_DNA"/>
</dbReference>
<feature type="transmembrane region" description="Helical" evidence="10">
    <location>
        <begin position="35"/>
        <end position="61"/>
    </location>
</feature>
<gene>
    <name evidence="12" type="ORF">CAPTEDRAFT_186289</name>
</gene>
<evidence type="ECO:0000256" key="10">
    <source>
        <dbReference type="SAM" id="Phobius"/>
    </source>
</evidence>
<evidence type="ECO:0000259" key="11">
    <source>
        <dbReference type="PROSITE" id="PS50262"/>
    </source>
</evidence>
<keyword evidence="7" id="KW-0675">Receptor</keyword>
<feature type="transmembrane region" description="Helical" evidence="10">
    <location>
        <begin position="73"/>
        <end position="99"/>
    </location>
</feature>
<dbReference type="Gene3D" id="1.20.1070.10">
    <property type="entry name" value="Rhodopsin 7-helix transmembrane proteins"/>
    <property type="match status" value="1"/>
</dbReference>
<evidence type="ECO:0000256" key="1">
    <source>
        <dbReference type="ARBA" id="ARBA00004651"/>
    </source>
</evidence>
<evidence type="ECO:0000256" key="2">
    <source>
        <dbReference type="ARBA" id="ARBA00022475"/>
    </source>
</evidence>
<keyword evidence="4 10" id="KW-1133">Transmembrane helix</keyword>
<organism evidence="12">
    <name type="scientific">Capitella teleta</name>
    <name type="common">Polychaete worm</name>
    <dbReference type="NCBI Taxonomy" id="283909"/>
    <lineage>
        <taxon>Eukaryota</taxon>
        <taxon>Metazoa</taxon>
        <taxon>Spiralia</taxon>
        <taxon>Lophotrochozoa</taxon>
        <taxon>Annelida</taxon>
        <taxon>Polychaeta</taxon>
        <taxon>Sedentaria</taxon>
        <taxon>Scolecida</taxon>
        <taxon>Capitellidae</taxon>
        <taxon>Capitella</taxon>
    </lineage>
</organism>
<feature type="domain" description="G-protein coupled receptors family 1 profile" evidence="11">
    <location>
        <begin position="53"/>
        <end position="168"/>
    </location>
</feature>
<keyword evidence="6 10" id="KW-0472">Membrane</keyword>
<dbReference type="PANTHER" id="PTHR24246">
    <property type="entry name" value="OLFACTORY RECEPTOR AND ADENOSINE RECEPTOR"/>
    <property type="match status" value="1"/>
</dbReference>
<keyword evidence="3 10" id="KW-0812">Transmembrane</keyword>
<keyword evidence="2" id="KW-1003">Cell membrane</keyword>
<proteinExistence type="predicted"/>
<accession>R7VFB8</accession>
<name>R7VFB8_CAPTE</name>
<dbReference type="PROSITE" id="PS50262">
    <property type="entry name" value="G_PROTEIN_RECEP_F1_2"/>
    <property type="match status" value="1"/>
</dbReference>
<dbReference type="SUPFAM" id="SSF81321">
    <property type="entry name" value="Family A G protein-coupled receptor-like"/>
    <property type="match status" value="1"/>
</dbReference>
<sequence>MSSTEAHFDSVSNAEALATEVPPALRHILPDLKEWFVWAMLHVDIVFFFGCTLNIITLLAVWKASILKNCRPVHLFIVNIMCTDLLSTVVCQFWLVFYYTDAGIEYIRGKRWACLVCQVATLISLESTFYGILLMTIERLIAIAFPLQHIHRVTKKSCNRVICLAWLFLIGKNCILFLWHTYDPRRQCIPQAFMYPAFIELSPQPVALRNSHNDRRLECRNFLRRVRIQRNQSWFEVNRSRQEERWSSQRAEDGQDDVLGRFFALPDMVSAEYSCNRWNALGTVADPLLYIWQNPQCRNAVAKLLGLNHKDERNGSRLSVSTVSQRVN</sequence>
<evidence type="ECO:0000256" key="6">
    <source>
        <dbReference type="ARBA" id="ARBA00023136"/>
    </source>
</evidence>
<evidence type="ECO:0000313" key="13">
    <source>
        <dbReference type="EnsemblMetazoa" id="CapteP186289"/>
    </source>
</evidence>
<dbReference type="InterPro" id="IPR000276">
    <property type="entry name" value="GPCR_Rhodpsn"/>
</dbReference>
<reference evidence="13" key="3">
    <citation type="submission" date="2015-06" db="UniProtKB">
        <authorList>
            <consortium name="EnsemblMetazoa"/>
        </authorList>
    </citation>
    <scope>IDENTIFICATION</scope>
</reference>
<dbReference type="GO" id="GO:0005886">
    <property type="term" value="C:plasma membrane"/>
    <property type="evidence" value="ECO:0007669"/>
    <property type="project" value="UniProtKB-SubCell"/>
</dbReference>
<dbReference type="EMBL" id="AMQN01004679">
    <property type="status" value="NOT_ANNOTATED_CDS"/>
    <property type="molecule type" value="Genomic_DNA"/>
</dbReference>
<dbReference type="Proteomes" id="UP000014760">
    <property type="component" value="Unassembled WGS sequence"/>
</dbReference>
<evidence type="ECO:0000256" key="4">
    <source>
        <dbReference type="ARBA" id="ARBA00022989"/>
    </source>
</evidence>
<protein>
    <recommendedName>
        <fullName evidence="11">G-protein coupled receptors family 1 profile domain-containing protein</fullName>
    </recommendedName>
</protein>
<keyword evidence="14" id="KW-1185">Reference proteome</keyword>
<dbReference type="STRING" id="283909.R7VFB8"/>
<evidence type="ECO:0000256" key="3">
    <source>
        <dbReference type="ARBA" id="ARBA00022692"/>
    </source>
</evidence>
<evidence type="ECO:0000313" key="14">
    <source>
        <dbReference type="Proteomes" id="UP000014760"/>
    </source>
</evidence>
<evidence type="ECO:0000256" key="7">
    <source>
        <dbReference type="ARBA" id="ARBA00023170"/>
    </source>
</evidence>
<dbReference type="GO" id="GO:0004930">
    <property type="term" value="F:G protein-coupled receptor activity"/>
    <property type="evidence" value="ECO:0007669"/>
    <property type="project" value="UniProtKB-KW"/>
</dbReference>
<evidence type="ECO:0000256" key="5">
    <source>
        <dbReference type="ARBA" id="ARBA00023040"/>
    </source>
</evidence>
<evidence type="ECO:0000313" key="12">
    <source>
        <dbReference type="EMBL" id="ELU15001.1"/>
    </source>
</evidence>
<reference evidence="14" key="1">
    <citation type="submission" date="2012-12" db="EMBL/GenBank/DDBJ databases">
        <authorList>
            <person name="Hellsten U."/>
            <person name="Grimwood J."/>
            <person name="Chapman J.A."/>
            <person name="Shapiro H."/>
            <person name="Aerts A."/>
            <person name="Otillar R.P."/>
            <person name="Terry A.Y."/>
            <person name="Boore J.L."/>
            <person name="Simakov O."/>
            <person name="Marletaz F."/>
            <person name="Cho S.-J."/>
            <person name="Edsinger-Gonzales E."/>
            <person name="Havlak P."/>
            <person name="Kuo D.-H."/>
            <person name="Larsson T."/>
            <person name="Lv J."/>
            <person name="Arendt D."/>
            <person name="Savage R."/>
            <person name="Osoegawa K."/>
            <person name="de Jong P."/>
            <person name="Lindberg D.R."/>
            <person name="Seaver E.C."/>
            <person name="Weisblat D.A."/>
            <person name="Putnam N.H."/>
            <person name="Grigoriev I.V."/>
            <person name="Rokhsar D.S."/>
        </authorList>
    </citation>
    <scope>NUCLEOTIDE SEQUENCE</scope>
    <source>
        <strain evidence="14">I ESC-2004</strain>
    </source>
</reference>
<keyword evidence="8" id="KW-0325">Glycoprotein</keyword>
<evidence type="ECO:0000256" key="8">
    <source>
        <dbReference type="ARBA" id="ARBA00023180"/>
    </source>
</evidence>
<dbReference type="InterPro" id="IPR017452">
    <property type="entry name" value="GPCR_Rhodpsn_7TM"/>
</dbReference>
<reference evidence="12 14" key="2">
    <citation type="journal article" date="2013" name="Nature">
        <title>Insights into bilaterian evolution from three spiralian genomes.</title>
        <authorList>
            <person name="Simakov O."/>
            <person name="Marletaz F."/>
            <person name="Cho S.J."/>
            <person name="Edsinger-Gonzales E."/>
            <person name="Havlak P."/>
            <person name="Hellsten U."/>
            <person name="Kuo D.H."/>
            <person name="Larsson T."/>
            <person name="Lv J."/>
            <person name="Arendt D."/>
            <person name="Savage R."/>
            <person name="Osoegawa K."/>
            <person name="de Jong P."/>
            <person name="Grimwood J."/>
            <person name="Chapman J.A."/>
            <person name="Shapiro H."/>
            <person name="Aerts A."/>
            <person name="Otillar R.P."/>
            <person name="Terry A.Y."/>
            <person name="Boore J.L."/>
            <person name="Grigoriev I.V."/>
            <person name="Lindberg D.R."/>
            <person name="Seaver E.C."/>
            <person name="Weisblat D.A."/>
            <person name="Putnam N.H."/>
            <person name="Rokhsar D.S."/>
        </authorList>
    </citation>
    <scope>NUCLEOTIDE SEQUENCE</scope>
    <source>
        <strain evidence="12 14">I ESC-2004</strain>
    </source>
</reference>
<dbReference type="AlphaFoldDB" id="R7VFB8"/>
<dbReference type="HOGENOM" id="CLU_009579_19_0_1"/>
<dbReference type="EnsemblMetazoa" id="CapteT186289">
    <property type="protein sequence ID" value="CapteP186289"/>
    <property type="gene ID" value="CapteG186289"/>
</dbReference>
<feature type="transmembrane region" description="Helical" evidence="10">
    <location>
        <begin position="161"/>
        <end position="182"/>
    </location>
</feature>
<evidence type="ECO:0000256" key="9">
    <source>
        <dbReference type="ARBA" id="ARBA00023224"/>
    </source>
</evidence>
<dbReference type="CDD" id="cd00637">
    <property type="entry name" value="7tm_classA_rhodopsin-like"/>
    <property type="match status" value="1"/>
</dbReference>
<dbReference type="Pfam" id="PF00001">
    <property type="entry name" value="7tm_1"/>
    <property type="match status" value="1"/>
</dbReference>
<dbReference type="OrthoDB" id="5965749at2759"/>
<keyword evidence="5" id="KW-0297">G-protein coupled receptor</keyword>
<comment type="subcellular location">
    <subcellularLocation>
        <location evidence="1">Cell membrane</location>
        <topology evidence="1">Multi-pass membrane protein</topology>
    </subcellularLocation>
</comment>
<dbReference type="PANTHER" id="PTHR24246:SF27">
    <property type="entry name" value="ADENOSINE RECEPTOR, ISOFORM A"/>
    <property type="match status" value="1"/>
</dbReference>
<keyword evidence="9" id="KW-0807">Transducer</keyword>